<sequence>MEEVKETLIIKTGKIVKTKGLSVEGKKWIFEDNDPQIYIRFDNAVYGIRITGNCYQADFKQSLSTVYYKGLEDCFTETKSCRFLFEPDNQKVREIRFGFPINEIRFDPVEISGVCFVDGIYIEPIPKSYLIEDSLARRIEQERHRDKVIIVTHDLSATGAPILACHIAKKMKQNKVEVVVLAGKLGNGYLEEQYKKWNIPVICLDNTQNEEFEYINIKNNSKKCGLNEREFLENLFRMLRRQGFMTVITNTIVSGHYVELLKDYNFKIISLIHEMRASIELYGFVEPGRKIAENADYIVFPNQYVENDFRKIYPEIKGNTLIKAQGVYLENVEEDANFNLEEYGINLNDLVIMSSGTCELRKGVDLFVNAALIFIDRNREKDVHFIWTGNFNNKELQCWIINQLERSGSQRKIQFIPFIKEAAKYKTLLSRADAFWAMSREDPFPSTVLEAMKNEVPVVGFNGTGGIQVMLSNNRGILIDGFNLEKVVECTEKLVEQNEKNKVLIEEAKKYVDEMEFDSYVKFLRDFLSKPVKINPKLDIYKWSEKTCHYYDRLEETDCTLKRKQIEWDRCKLLFKRKEISKEDMVYLDSAIATSDVEDEIIMDYCTNICEEVFPTVRKKHIPIRVNDEKFEDIEGFLKILCGNNLLSTRLEKSKQWLLPNNIWNYRNTCLLGAGISHFDTETSFSDFTKSFLRFILQSKYYHSVCDEQTKEILHSMGIKNVINTSFPSMWKLTPDFCARIPVNKAENVLTTISGRPENVENDLFMLKILKENYKKVYIWIQKQFDYQYIRREMKLDDYTIIPPSLSELDKILLIKDMDYIGARFHIAVRNLNYGHRSLIIGGDDNAKGIISETNLPVLQEHKIKSDLQDIIYQKWGVNKIVIPLDKIKEWKDQFEL</sequence>
<dbReference type="OrthoDB" id="9802987at2"/>
<dbReference type="AlphaFoldDB" id="B0N9Q6"/>
<dbReference type="InterPro" id="IPR001296">
    <property type="entry name" value="Glyco_trans_1"/>
</dbReference>
<feature type="domain" description="Polysaccharide pyruvyl transferase" evidence="4">
    <location>
        <begin position="582"/>
        <end position="841"/>
    </location>
</feature>
<dbReference type="SUPFAM" id="SSF53756">
    <property type="entry name" value="UDP-Glycosyltransferase/glycogen phosphorylase"/>
    <property type="match status" value="1"/>
</dbReference>
<dbReference type="CDD" id="cd03801">
    <property type="entry name" value="GT4_PimA-like"/>
    <property type="match status" value="1"/>
</dbReference>
<name>B0N9Q6_CLOS5</name>
<dbReference type="InterPro" id="IPR007345">
    <property type="entry name" value="Polysacch_pyruvyl_Trfase"/>
</dbReference>
<accession>B0N9Q6</accession>
<dbReference type="GeneID" id="62697786"/>
<dbReference type="eggNOG" id="COG0438">
    <property type="taxonomic scope" value="Bacteria"/>
</dbReference>
<reference evidence="5 6" key="1">
    <citation type="journal article" date="2019" name="Appl. Environ. Microbiol.">
        <title>Clostridium scindens ATCC 35704: integration of nutritional requirements, the complete genome sequence, and global transcriptional responses to bile acids.</title>
        <authorList>
            <person name="Devendran S."/>
            <person name="Shrestha R."/>
            <person name="Alves J.M.P."/>
            <person name="Wolf P.G."/>
            <person name="Ly L."/>
            <person name="Hernandez A.G."/>
            <person name="Mendez-Garcia C."/>
            <person name="Inboden A."/>
            <person name="Wiley J."/>
            <person name="Paul O."/>
            <person name="Allen A."/>
            <person name="Springer E."/>
            <person name="Wright C.L."/>
            <person name="Fields C.J."/>
            <person name="Daniel S.L."/>
            <person name="Ridlon J.M."/>
        </authorList>
    </citation>
    <scope>NUCLEOTIDE SEQUENCE [LARGE SCALE GENOMIC DNA]</scope>
    <source>
        <strain evidence="5 6">ATCC 35704</strain>
    </source>
</reference>
<protein>
    <submittedName>
        <fullName evidence="5">D-inositol-3-phosphate glycosyltransferase</fullName>
        <ecNumber evidence="5">2.4.1.250</ecNumber>
    </submittedName>
</protein>
<evidence type="ECO:0000313" key="6">
    <source>
        <dbReference type="Proteomes" id="UP000289664"/>
    </source>
</evidence>
<evidence type="ECO:0000313" key="5">
    <source>
        <dbReference type="EMBL" id="QBF76195.1"/>
    </source>
</evidence>
<dbReference type="PANTHER" id="PTHR12526:SF629">
    <property type="entry name" value="TEICHURONIC ACID BIOSYNTHESIS GLYCOSYLTRANSFERASE TUAH-RELATED"/>
    <property type="match status" value="1"/>
</dbReference>
<keyword evidence="2 5" id="KW-0808">Transferase</keyword>
<dbReference type="KEGG" id="csci:HDCHBGLK_03612"/>
<dbReference type="EMBL" id="CP036170">
    <property type="protein sequence ID" value="QBF76195.1"/>
    <property type="molecule type" value="Genomic_DNA"/>
</dbReference>
<feature type="domain" description="Glycosyl transferase family 1" evidence="3">
    <location>
        <begin position="339"/>
        <end position="510"/>
    </location>
</feature>
<evidence type="ECO:0000256" key="1">
    <source>
        <dbReference type="ARBA" id="ARBA00022676"/>
    </source>
</evidence>
<evidence type="ECO:0000259" key="3">
    <source>
        <dbReference type="Pfam" id="PF00534"/>
    </source>
</evidence>
<proteinExistence type="predicted"/>
<dbReference type="CAZy" id="GT4">
    <property type="family name" value="Glycosyltransferase Family 4"/>
</dbReference>
<dbReference type="RefSeq" id="WP_004605735.1">
    <property type="nucleotide sequence ID" value="NZ_CP036170.1"/>
</dbReference>
<dbReference type="eggNOG" id="COG2327">
    <property type="taxonomic scope" value="Bacteria"/>
</dbReference>
<dbReference type="Gene3D" id="3.40.50.2000">
    <property type="entry name" value="Glycogen Phosphorylase B"/>
    <property type="match status" value="2"/>
</dbReference>
<evidence type="ECO:0000259" key="4">
    <source>
        <dbReference type="Pfam" id="PF04230"/>
    </source>
</evidence>
<dbReference type="Proteomes" id="UP000289664">
    <property type="component" value="Chromosome"/>
</dbReference>
<dbReference type="GO" id="GO:0102710">
    <property type="term" value="F:D-inositol-3-phosphate glycosyltransferase activity"/>
    <property type="evidence" value="ECO:0007669"/>
    <property type="project" value="UniProtKB-EC"/>
</dbReference>
<evidence type="ECO:0000256" key="2">
    <source>
        <dbReference type="ARBA" id="ARBA00022679"/>
    </source>
</evidence>
<keyword evidence="1 5" id="KW-0328">Glycosyltransferase</keyword>
<gene>
    <name evidence="5" type="primary">mshA_1</name>
    <name evidence="5" type="ORF">HDCHBGLK_03612</name>
</gene>
<organism evidence="5 6">
    <name type="scientific">Clostridium scindens (strain ATCC 35704 / DSM 5676 / VPI 13733 / 19)</name>
    <dbReference type="NCBI Taxonomy" id="411468"/>
    <lineage>
        <taxon>Bacteria</taxon>
        <taxon>Bacillati</taxon>
        <taxon>Bacillota</taxon>
        <taxon>Clostridia</taxon>
        <taxon>Lachnospirales</taxon>
        <taxon>Lachnospiraceae</taxon>
    </lineage>
</organism>
<dbReference type="STRING" id="411468.CLOSCI_00168"/>
<dbReference type="HOGENOM" id="CLU_322564_0_0_9"/>
<dbReference type="Pfam" id="PF00534">
    <property type="entry name" value="Glycos_transf_1"/>
    <property type="match status" value="1"/>
</dbReference>
<dbReference type="EC" id="2.4.1.250" evidence="5"/>
<dbReference type="PANTHER" id="PTHR12526">
    <property type="entry name" value="GLYCOSYLTRANSFERASE"/>
    <property type="match status" value="1"/>
</dbReference>
<dbReference type="Pfam" id="PF04230">
    <property type="entry name" value="PS_pyruv_trans"/>
    <property type="match status" value="1"/>
</dbReference>
<keyword evidence="6" id="KW-1185">Reference proteome</keyword>